<accession>A0ABQ5KZM9</accession>
<feature type="region of interest" description="Disordered" evidence="6">
    <location>
        <begin position="1"/>
        <end position="22"/>
    </location>
</feature>
<dbReference type="HAMAP" id="MF_00361">
    <property type="entry name" value="NAD_kinase"/>
    <property type="match status" value="1"/>
</dbReference>
<keyword evidence="2" id="KW-0808">Transferase</keyword>
<keyword evidence="4" id="KW-0521">NADP</keyword>
<evidence type="ECO:0000256" key="1">
    <source>
        <dbReference type="ARBA" id="ARBA00010995"/>
    </source>
</evidence>
<reference evidence="7" key="1">
    <citation type="submission" date="2022-03" db="EMBL/GenBank/DDBJ databases">
        <title>Draft genome sequence of Aduncisulcus paluster, a free-living microaerophilic Fornicata.</title>
        <authorList>
            <person name="Yuyama I."/>
            <person name="Kume K."/>
            <person name="Tamura T."/>
            <person name="Inagaki Y."/>
            <person name="Hashimoto T."/>
        </authorList>
    </citation>
    <scope>NUCLEOTIDE SEQUENCE</scope>
    <source>
        <strain evidence="7">NY0171</strain>
    </source>
</reference>
<evidence type="ECO:0000256" key="6">
    <source>
        <dbReference type="SAM" id="MobiDB-lite"/>
    </source>
</evidence>
<dbReference type="Pfam" id="PF20143">
    <property type="entry name" value="NAD_kinase_C"/>
    <property type="match status" value="1"/>
</dbReference>
<dbReference type="Gene3D" id="2.60.200.30">
    <property type="entry name" value="Probable inorganic polyphosphate/atp-NAD kinase, domain 2"/>
    <property type="match status" value="1"/>
</dbReference>
<evidence type="ECO:0000256" key="4">
    <source>
        <dbReference type="ARBA" id="ARBA00022857"/>
    </source>
</evidence>
<dbReference type="InterPro" id="IPR002504">
    <property type="entry name" value="NADK"/>
</dbReference>
<dbReference type="Gene3D" id="3.40.50.10330">
    <property type="entry name" value="Probable inorganic polyphosphate/atp-NAD kinase, domain 1"/>
    <property type="match status" value="1"/>
</dbReference>
<dbReference type="InterPro" id="IPR017438">
    <property type="entry name" value="ATP-NAD_kinase_N"/>
</dbReference>
<evidence type="ECO:0000256" key="3">
    <source>
        <dbReference type="ARBA" id="ARBA00022777"/>
    </source>
</evidence>
<dbReference type="PANTHER" id="PTHR20275">
    <property type="entry name" value="NAD KINASE"/>
    <property type="match status" value="1"/>
</dbReference>
<dbReference type="Pfam" id="PF01513">
    <property type="entry name" value="NAD_kinase"/>
    <property type="match status" value="1"/>
</dbReference>
<protein>
    <submittedName>
        <fullName evidence="7">NAD kinase like protein</fullName>
    </submittedName>
</protein>
<organism evidence="7 8">
    <name type="scientific">Aduncisulcus paluster</name>
    <dbReference type="NCBI Taxonomy" id="2918883"/>
    <lineage>
        <taxon>Eukaryota</taxon>
        <taxon>Metamonada</taxon>
        <taxon>Carpediemonas-like organisms</taxon>
        <taxon>Aduncisulcus</taxon>
    </lineage>
</organism>
<evidence type="ECO:0000313" key="7">
    <source>
        <dbReference type="EMBL" id="GKT36924.1"/>
    </source>
</evidence>
<keyword evidence="3 7" id="KW-0418">Kinase</keyword>
<name>A0ABQ5KZM9_9EUKA</name>
<sequence>MKEDNGEKLPPRHSARTKRKKSKLSLCDRDADLIISRHAATSFEEHIEPKPDTVIKTISAQDLQVYMNPIHMDEEISSSLSHEEDIVPKPVYHPDDIVDEEYSDIIDSKVFTKEPSEEVPKVRKDLLVEGSPISTTSSKKAEVSLIRMLGGENRKDVKRSKVVEGITTFQTSRLTRLVWETRPQCVFICRKPRCPDSTIVAKELISLFRKRGLRIVCDELCAKDLNNEYYERMEKRKAAGLDKPHCGDSSIDSKSTETKKQHQWEQLCGHVPPHSPEAHMMKSPPSSEVESPDDSKRCLESEIELCAPVENVGDCEGCVGAVDLVVTIGGDGTLLYAASYFPQHCPPLLPVNTGSLGFLTPFGCKYKGMSATQLVEHVFCSSPYILLRTRLECWLQKSGKLVGTVSRVLNEVTMIRRTDSAMLALDVYVDGSFLTTAQGDGLLISTSTGSTAYSLSAGGPVVHPGLPAICMTPICAHTLSFRPMVLPDSCEVKIQIHESCRGICICSFDSSSPETLYPGDYVIIRMSKYPIPTLCRKEPNEDWFRSLKEGLFWNYKIIQKKLG</sequence>
<proteinExistence type="inferred from homology"/>
<comment type="similarity">
    <text evidence="1">Belongs to the NAD kinase family.</text>
</comment>
<comment type="caution">
    <text evidence="7">The sequence shown here is derived from an EMBL/GenBank/DDBJ whole genome shotgun (WGS) entry which is preliminary data.</text>
</comment>
<dbReference type="InterPro" id="IPR017437">
    <property type="entry name" value="ATP-NAD_kinase_PpnK-typ_C"/>
</dbReference>
<dbReference type="EMBL" id="BQXS01011335">
    <property type="protein sequence ID" value="GKT36924.1"/>
    <property type="molecule type" value="Genomic_DNA"/>
</dbReference>
<dbReference type="SUPFAM" id="SSF111331">
    <property type="entry name" value="NAD kinase/diacylglycerol kinase-like"/>
    <property type="match status" value="1"/>
</dbReference>
<evidence type="ECO:0000256" key="5">
    <source>
        <dbReference type="ARBA" id="ARBA00023027"/>
    </source>
</evidence>
<feature type="compositionally biased region" description="Basic and acidic residues" evidence="6">
    <location>
        <begin position="1"/>
        <end position="10"/>
    </location>
</feature>
<keyword evidence="5" id="KW-0520">NAD</keyword>
<gene>
    <name evidence="7" type="ORF">ADUPG1_009804</name>
</gene>
<dbReference type="InterPro" id="IPR016064">
    <property type="entry name" value="NAD/diacylglycerol_kinase_sf"/>
</dbReference>
<dbReference type="Proteomes" id="UP001057375">
    <property type="component" value="Unassembled WGS sequence"/>
</dbReference>
<dbReference type="GO" id="GO:0016301">
    <property type="term" value="F:kinase activity"/>
    <property type="evidence" value="ECO:0007669"/>
    <property type="project" value="UniProtKB-KW"/>
</dbReference>
<feature type="compositionally biased region" description="Basic residues" evidence="6">
    <location>
        <begin position="11"/>
        <end position="22"/>
    </location>
</feature>
<evidence type="ECO:0000313" key="8">
    <source>
        <dbReference type="Proteomes" id="UP001057375"/>
    </source>
</evidence>
<dbReference type="PANTHER" id="PTHR20275:SF0">
    <property type="entry name" value="NAD KINASE"/>
    <property type="match status" value="1"/>
</dbReference>
<evidence type="ECO:0000256" key="2">
    <source>
        <dbReference type="ARBA" id="ARBA00022679"/>
    </source>
</evidence>
<keyword evidence="8" id="KW-1185">Reference proteome</keyword>